<dbReference type="AlphaFoldDB" id="A0A6C0CZ14"/>
<dbReference type="Pfam" id="PF25342">
    <property type="entry name" value="GT_PLOD"/>
    <property type="match status" value="1"/>
</dbReference>
<evidence type="ECO:0000256" key="1">
    <source>
        <dbReference type="SAM" id="Phobius"/>
    </source>
</evidence>
<sequence length="281" mass="32170">MSIYVITVATHNKGYLEVLKTGCENGGMQFIILGYGEKWGGLIWKFHKMREFLNSVNLQPDDLVVFVDGYDTLCINNANRLKAKFYALKTNILISQDIKYVNSPLYDYFHNRIFGNCNNDYINTGMYMGFFPYVKKLINTICTKSDCLDAKLNDQVEMTKLCKVADPFYIANVKIDTENTIFLNLVANKLNIHDNDIVKATNCGKLTLVNGNDIVFVSGPNNTDLSPILKLYNFEHTGLFRNRSSEVFIKIGDYAKYVIPEIIIITLIILIILFFIFKRAR</sequence>
<dbReference type="InterPro" id="IPR057589">
    <property type="entry name" value="GT_PLOD"/>
</dbReference>
<evidence type="ECO:0000313" key="3">
    <source>
        <dbReference type="EMBL" id="QHT09507.1"/>
    </source>
</evidence>
<keyword evidence="1" id="KW-1133">Transmembrane helix</keyword>
<organism evidence="3">
    <name type="scientific">viral metagenome</name>
    <dbReference type="NCBI Taxonomy" id="1070528"/>
    <lineage>
        <taxon>unclassified sequences</taxon>
        <taxon>metagenomes</taxon>
        <taxon>organismal metagenomes</taxon>
    </lineage>
</organism>
<name>A0A6C0CZ14_9ZZZZ</name>
<feature type="domain" description="PLOD1-3-like GT" evidence="2">
    <location>
        <begin position="3"/>
        <end position="189"/>
    </location>
</feature>
<feature type="transmembrane region" description="Helical" evidence="1">
    <location>
        <begin position="257"/>
        <end position="277"/>
    </location>
</feature>
<evidence type="ECO:0000259" key="2">
    <source>
        <dbReference type="Pfam" id="PF25342"/>
    </source>
</evidence>
<protein>
    <recommendedName>
        <fullName evidence="2">PLOD1-3-like GT domain-containing protein</fullName>
    </recommendedName>
</protein>
<proteinExistence type="predicted"/>
<keyword evidence="1" id="KW-0472">Membrane</keyword>
<dbReference type="EMBL" id="MN739512">
    <property type="protein sequence ID" value="QHT09507.1"/>
    <property type="molecule type" value="Genomic_DNA"/>
</dbReference>
<keyword evidence="1" id="KW-0812">Transmembrane</keyword>
<accession>A0A6C0CZ14</accession>
<dbReference type="CDD" id="cd22997">
    <property type="entry name" value="GT_LH"/>
    <property type="match status" value="1"/>
</dbReference>
<reference evidence="3" key="1">
    <citation type="journal article" date="2020" name="Nature">
        <title>Giant virus diversity and host interactions through global metagenomics.</title>
        <authorList>
            <person name="Schulz F."/>
            <person name="Roux S."/>
            <person name="Paez-Espino D."/>
            <person name="Jungbluth S."/>
            <person name="Walsh D.A."/>
            <person name="Denef V.J."/>
            <person name="McMahon K.D."/>
            <person name="Konstantinidis K.T."/>
            <person name="Eloe-Fadrosh E.A."/>
            <person name="Kyrpides N.C."/>
            <person name="Woyke T."/>
        </authorList>
    </citation>
    <scope>NUCLEOTIDE SEQUENCE</scope>
    <source>
        <strain evidence="3">GVMAG-M-3300023174-102</strain>
    </source>
</reference>